<organism evidence="2 3">
    <name type="scientific">Armillaria borealis</name>
    <dbReference type="NCBI Taxonomy" id="47425"/>
    <lineage>
        <taxon>Eukaryota</taxon>
        <taxon>Fungi</taxon>
        <taxon>Dikarya</taxon>
        <taxon>Basidiomycota</taxon>
        <taxon>Agaricomycotina</taxon>
        <taxon>Agaricomycetes</taxon>
        <taxon>Agaricomycetidae</taxon>
        <taxon>Agaricales</taxon>
        <taxon>Marasmiineae</taxon>
        <taxon>Physalacriaceae</taxon>
        <taxon>Armillaria</taxon>
    </lineage>
</organism>
<reference evidence="2" key="1">
    <citation type="submission" date="2023-06" db="EMBL/GenBank/DDBJ databases">
        <authorList>
            <consortium name="Lawrence Berkeley National Laboratory"/>
            <person name="Ahrendt S."/>
            <person name="Sahu N."/>
            <person name="Indic B."/>
            <person name="Wong-Bajracharya J."/>
            <person name="Merenyi Z."/>
            <person name="Ke H.-M."/>
            <person name="Monk M."/>
            <person name="Kocsube S."/>
            <person name="Drula E."/>
            <person name="Lipzen A."/>
            <person name="Balint B."/>
            <person name="Henrissat B."/>
            <person name="Andreopoulos B."/>
            <person name="Martin F.M."/>
            <person name="Harder C.B."/>
            <person name="Rigling D."/>
            <person name="Ford K.L."/>
            <person name="Foster G.D."/>
            <person name="Pangilinan J."/>
            <person name="Papanicolaou A."/>
            <person name="Barry K."/>
            <person name="LaButti K."/>
            <person name="Viragh M."/>
            <person name="Koriabine M."/>
            <person name="Yan M."/>
            <person name="Riley R."/>
            <person name="Champramary S."/>
            <person name="Plett K.L."/>
            <person name="Tsai I.J."/>
            <person name="Slot J."/>
            <person name="Sipos G."/>
            <person name="Plett J."/>
            <person name="Nagy L.G."/>
            <person name="Grigoriev I.V."/>
        </authorList>
    </citation>
    <scope>NUCLEOTIDE SEQUENCE</scope>
    <source>
        <strain evidence="2">FPL87.14</strain>
    </source>
</reference>
<name>A0AA39N1G5_9AGAR</name>
<keyword evidence="3" id="KW-1185">Reference proteome</keyword>
<evidence type="ECO:0000313" key="3">
    <source>
        <dbReference type="Proteomes" id="UP001175226"/>
    </source>
</evidence>
<dbReference type="Proteomes" id="UP001175226">
    <property type="component" value="Unassembled WGS sequence"/>
</dbReference>
<accession>A0AA39N1G5</accession>
<keyword evidence="1" id="KW-1133">Transmembrane helix</keyword>
<feature type="transmembrane region" description="Helical" evidence="1">
    <location>
        <begin position="437"/>
        <end position="460"/>
    </location>
</feature>
<feature type="transmembrane region" description="Helical" evidence="1">
    <location>
        <begin position="271"/>
        <end position="291"/>
    </location>
</feature>
<sequence>MTMPRTDSSSSSTPTIAIPLSNYATLQSPAFATLQGKIPENWIQHVHPQGWLYFSYPSCKIVTAYDIRDPDIYDILTLNAAEYPLSELEDAMEVQLSGHRNPGSLQSPALNLVINHLHCVASYELEEVRNDTISLTDPYILNRRRRLYWNFVCRYPSHMRCPDRAIPDASDALTWYYTDNLVRGSRSTVPFSKTECEELRGVLNEMMLPQNANSVAKTAFLAWFLREVCSFRDAEYFGLYTESTANTILAERQRPSLSPALENPSPSISPFVSLLINVVFFGIPKTYVAYLRQSFKYKGRLNNMHQNWRDYISKLVREYSTFLLISTVLLSATVSFLAVPGASPACQLATTVSVFTSLGSIIVGVFSIWRHQGNTRGTDAYAYMRNAQHNWFGIYGHAMLLSLPAVLLVWSILAFAVSIVVYALQGMSYYDGSSLRVSAWIFLAIFVLIVTTVISAIHTLSTVWTIHRRPFWFLDRVRSRWASSSLSICTCCSIVKFSIPVPIPCQIRETTFCIDALRFYFEREALYLQLSSYDEHVLSCILNRIKCDLGGPSQSGRRQSVEKVLKECYRNCYQHNCVPISVCSVLRS</sequence>
<feature type="transmembrane region" description="Helical" evidence="1">
    <location>
        <begin position="319"/>
        <end position="342"/>
    </location>
</feature>
<proteinExistence type="predicted"/>
<keyword evidence="1" id="KW-0472">Membrane</keyword>
<feature type="transmembrane region" description="Helical" evidence="1">
    <location>
        <begin position="348"/>
        <end position="369"/>
    </location>
</feature>
<comment type="caution">
    <text evidence="2">The sequence shown here is derived from an EMBL/GenBank/DDBJ whole genome shotgun (WGS) entry which is preliminary data.</text>
</comment>
<gene>
    <name evidence="2" type="ORF">EV421DRAFT_718931</name>
</gene>
<evidence type="ECO:0000313" key="2">
    <source>
        <dbReference type="EMBL" id="KAK0453904.1"/>
    </source>
</evidence>
<keyword evidence="1" id="KW-0812">Transmembrane</keyword>
<feature type="transmembrane region" description="Helical" evidence="1">
    <location>
        <begin position="394"/>
        <end position="425"/>
    </location>
</feature>
<evidence type="ECO:0008006" key="4">
    <source>
        <dbReference type="Google" id="ProtNLM"/>
    </source>
</evidence>
<protein>
    <recommendedName>
        <fullName evidence="4">WW domain-containing protein</fullName>
    </recommendedName>
</protein>
<evidence type="ECO:0000256" key="1">
    <source>
        <dbReference type="SAM" id="Phobius"/>
    </source>
</evidence>
<dbReference type="EMBL" id="JAUEPT010000003">
    <property type="protein sequence ID" value="KAK0453904.1"/>
    <property type="molecule type" value="Genomic_DNA"/>
</dbReference>
<dbReference type="AlphaFoldDB" id="A0AA39N1G5"/>